<feature type="domain" description="RNA polymerase sigma-70 region 2" evidence="5">
    <location>
        <begin position="12"/>
        <end position="76"/>
    </location>
</feature>
<dbReference type="Gene3D" id="1.10.10.10">
    <property type="entry name" value="Winged helix-like DNA-binding domain superfamily/Winged helix DNA-binding domain"/>
    <property type="match status" value="1"/>
</dbReference>
<protein>
    <submittedName>
        <fullName evidence="7">RNA polymerase subunit sigma-24</fullName>
    </submittedName>
</protein>
<evidence type="ECO:0000259" key="5">
    <source>
        <dbReference type="Pfam" id="PF04542"/>
    </source>
</evidence>
<proteinExistence type="inferred from homology"/>
<accession>A0ABN6Z7U8</accession>
<dbReference type="InterPro" id="IPR036388">
    <property type="entry name" value="WH-like_DNA-bd_sf"/>
</dbReference>
<dbReference type="SUPFAM" id="SSF88659">
    <property type="entry name" value="Sigma3 and sigma4 domains of RNA polymerase sigma factors"/>
    <property type="match status" value="1"/>
</dbReference>
<sequence>MKLNSHESLERLIDLYSGDVYKIAYCYMKDWQLAEDVSQEVFYKAMKNYANFNHRSSEKTWLIRITINTCKDLLKNGWLKRVQTSVVDDGLMGQVEPPFDIIRWERDCAIDDCLQKLSDHDREVILLFYYDELTYEEISAVLGIPMGTVRSRLSRARLKLKKILNEEDEGIFISSAIK</sequence>
<evidence type="ECO:0000256" key="4">
    <source>
        <dbReference type="ARBA" id="ARBA00023163"/>
    </source>
</evidence>
<evidence type="ECO:0000256" key="3">
    <source>
        <dbReference type="ARBA" id="ARBA00023082"/>
    </source>
</evidence>
<dbReference type="PANTHER" id="PTHR43133">
    <property type="entry name" value="RNA POLYMERASE ECF-TYPE SIGMA FACTO"/>
    <property type="match status" value="1"/>
</dbReference>
<name>A0ABN6Z7U8_9FIRM</name>
<evidence type="ECO:0000256" key="2">
    <source>
        <dbReference type="ARBA" id="ARBA00023015"/>
    </source>
</evidence>
<evidence type="ECO:0000256" key="1">
    <source>
        <dbReference type="ARBA" id="ARBA00010641"/>
    </source>
</evidence>
<dbReference type="SUPFAM" id="SSF88946">
    <property type="entry name" value="Sigma2 domain of RNA polymerase sigma factors"/>
    <property type="match status" value="1"/>
</dbReference>
<feature type="domain" description="RNA polymerase sigma factor 70 region 4 type 2" evidence="6">
    <location>
        <begin position="109"/>
        <end position="160"/>
    </location>
</feature>
<comment type="similarity">
    <text evidence="1">Belongs to the sigma-70 factor family. ECF subfamily.</text>
</comment>
<dbReference type="InterPro" id="IPR013249">
    <property type="entry name" value="RNA_pol_sigma70_r4_t2"/>
</dbReference>
<evidence type="ECO:0000313" key="7">
    <source>
        <dbReference type="EMBL" id="BEH89926.1"/>
    </source>
</evidence>
<evidence type="ECO:0000259" key="6">
    <source>
        <dbReference type="Pfam" id="PF08281"/>
    </source>
</evidence>
<dbReference type="PANTHER" id="PTHR43133:SF60">
    <property type="entry name" value="RNA POLYMERASE SIGMA FACTOR SIGV"/>
    <property type="match status" value="1"/>
</dbReference>
<dbReference type="EMBL" id="AP028127">
    <property type="protein sequence ID" value="BEH89926.1"/>
    <property type="molecule type" value="Genomic_DNA"/>
</dbReference>
<dbReference type="Gene3D" id="1.10.1740.10">
    <property type="match status" value="1"/>
</dbReference>
<dbReference type="InterPro" id="IPR039425">
    <property type="entry name" value="RNA_pol_sigma-70-like"/>
</dbReference>
<dbReference type="InterPro" id="IPR007627">
    <property type="entry name" value="RNA_pol_sigma70_r2"/>
</dbReference>
<gene>
    <name evidence="7" type="ORF">T23_00280</name>
</gene>
<keyword evidence="2" id="KW-0805">Transcription regulation</keyword>
<reference evidence="7" key="1">
    <citation type="journal article" date="2024" name="Int. J. Syst. Evol. Microbiol.">
        <title>Turicibacter faecis sp. nov., isolated from faeces of heart failure mouse model.</title>
        <authorList>
            <person name="Imamura Y."/>
            <person name="Motooka D."/>
            <person name="Nakajima Y."/>
            <person name="Ito S."/>
            <person name="Kitakaze M."/>
            <person name="Iida T."/>
            <person name="Nakamura S."/>
        </authorList>
    </citation>
    <scope>NUCLEOTIDE SEQUENCE</scope>
    <source>
        <strain evidence="7">TC023</strain>
    </source>
</reference>
<dbReference type="Pfam" id="PF08281">
    <property type="entry name" value="Sigma70_r4_2"/>
    <property type="match status" value="1"/>
</dbReference>
<organism evidence="7 8">
    <name type="scientific">Turicibacter faecis</name>
    <dbReference type="NCBI Taxonomy" id="2963365"/>
    <lineage>
        <taxon>Bacteria</taxon>
        <taxon>Bacillati</taxon>
        <taxon>Bacillota</taxon>
        <taxon>Erysipelotrichia</taxon>
        <taxon>Erysipelotrichales</taxon>
        <taxon>Turicibacteraceae</taxon>
        <taxon>Turicibacter</taxon>
    </lineage>
</organism>
<dbReference type="Pfam" id="PF04542">
    <property type="entry name" value="Sigma70_r2"/>
    <property type="match status" value="1"/>
</dbReference>
<keyword evidence="4" id="KW-0804">Transcription</keyword>
<dbReference type="Proteomes" id="UP001432099">
    <property type="component" value="Chromosome"/>
</dbReference>
<evidence type="ECO:0000313" key="8">
    <source>
        <dbReference type="Proteomes" id="UP001432099"/>
    </source>
</evidence>
<keyword evidence="3" id="KW-0731">Sigma factor</keyword>
<dbReference type="NCBIfam" id="TIGR02937">
    <property type="entry name" value="sigma70-ECF"/>
    <property type="match status" value="1"/>
</dbReference>
<dbReference type="RefSeq" id="WP_262950125.1">
    <property type="nucleotide sequence ID" value="NZ_AP028127.1"/>
</dbReference>
<dbReference type="InterPro" id="IPR013325">
    <property type="entry name" value="RNA_pol_sigma_r2"/>
</dbReference>
<dbReference type="InterPro" id="IPR014284">
    <property type="entry name" value="RNA_pol_sigma-70_dom"/>
</dbReference>
<dbReference type="InterPro" id="IPR013324">
    <property type="entry name" value="RNA_pol_sigma_r3/r4-like"/>
</dbReference>
<dbReference type="CDD" id="cd06171">
    <property type="entry name" value="Sigma70_r4"/>
    <property type="match status" value="1"/>
</dbReference>
<keyword evidence="8" id="KW-1185">Reference proteome</keyword>